<keyword evidence="3 7" id="KW-0418">Kinase</keyword>
<feature type="domain" description="MOFRL-associated" evidence="6">
    <location>
        <begin position="18"/>
        <end position="255"/>
    </location>
</feature>
<reference evidence="7 8" key="1">
    <citation type="submission" date="2019-06" db="EMBL/GenBank/DDBJ databases">
        <title>Persicimonas caeni gen. nov., sp. nov., a predatory bacterium isolated from solar saltern.</title>
        <authorList>
            <person name="Wang S."/>
        </authorList>
    </citation>
    <scope>NUCLEOTIDE SEQUENCE [LARGE SCALE GENOMIC DNA]</scope>
    <source>
        <strain evidence="7 8">YN101</strain>
    </source>
</reference>
<protein>
    <submittedName>
        <fullName evidence="7">Glycerate kinase</fullName>
    </submittedName>
</protein>
<evidence type="ECO:0000256" key="4">
    <source>
        <dbReference type="ARBA" id="ARBA00022840"/>
    </source>
</evidence>
<dbReference type="Pfam" id="PF05161">
    <property type="entry name" value="MOFRL"/>
    <property type="match status" value="1"/>
</dbReference>
<evidence type="ECO:0000256" key="1">
    <source>
        <dbReference type="ARBA" id="ARBA00022679"/>
    </source>
</evidence>
<dbReference type="FunFam" id="3.40.1480.10:FF:000002">
    <property type="entry name" value="Glycerate kinase"/>
    <property type="match status" value="1"/>
</dbReference>
<dbReference type="RefSeq" id="WP_141196873.1">
    <property type="nucleotide sequence ID" value="NZ_CP041186.1"/>
</dbReference>
<dbReference type="SUPFAM" id="SSF82544">
    <property type="entry name" value="GckA/TtuD-like"/>
    <property type="match status" value="1"/>
</dbReference>
<dbReference type="InterPro" id="IPR039760">
    <property type="entry name" value="MOFRL_protein"/>
</dbReference>
<dbReference type="InterPro" id="IPR007835">
    <property type="entry name" value="MOFRL"/>
</dbReference>
<organism evidence="7 8">
    <name type="scientific">Persicimonas caeni</name>
    <dbReference type="NCBI Taxonomy" id="2292766"/>
    <lineage>
        <taxon>Bacteria</taxon>
        <taxon>Deltaproteobacteria</taxon>
        <taxon>Bradymonadales</taxon>
        <taxon>Bradymonadaceae</taxon>
        <taxon>Persicimonas</taxon>
    </lineage>
</organism>
<dbReference type="Pfam" id="PF13660">
    <property type="entry name" value="DUF4147"/>
    <property type="match status" value="1"/>
</dbReference>
<name>A0A4Y6PQJ9_PERCE</name>
<gene>
    <name evidence="7" type="ORF">FIV42_06415</name>
</gene>
<keyword evidence="1" id="KW-0808">Transferase</keyword>
<evidence type="ECO:0000256" key="3">
    <source>
        <dbReference type="ARBA" id="ARBA00022777"/>
    </source>
</evidence>
<dbReference type="AlphaFoldDB" id="A0A4Y6PQJ9"/>
<accession>A0A5B8Y133</accession>
<evidence type="ECO:0000256" key="2">
    <source>
        <dbReference type="ARBA" id="ARBA00022741"/>
    </source>
</evidence>
<keyword evidence="2" id="KW-0547">Nucleotide-binding</keyword>
<dbReference type="InterPro" id="IPR037035">
    <property type="entry name" value="GK-like_C_sf"/>
</dbReference>
<feature type="domain" description="MOFRL" evidence="5">
    <location>
        <begin position="338"/>
        <end position="443"/>
    </location>
</feature>
<evidence type="ECO:0000259" key="5">
    <source>
        <dbReference type="Pfam" id="PF05161"/>
    </source>
</evidence>
<sequence length="459" mass="48197">MSSSLQHPNDNRPHRPTALAILAAALNAVAPDRLLREALSFDEQTLRCGEQIYDLDAYERVVVIGAGKASAPMARALEQMLADRIDESFVVVREGYTVPTERIEIFEAAHPMPDERSREGAARVLEIARAAGPSDLVICLLSGGGSSLLLAPADGLTLDDLQQTTDVLVGSGADITAINTIRKHCSKLKGGRLAEAIAPATSLTLVLSDVVGNPLDAIASGPTVPDASTYENAWQVVERFELEDKLPDAVVAHLRAGVAGERDETPKRGSQAFEKTTVAVIGDCATAAEAALEQAREEGFDAAILTTTLEGEAREVGVVCASLAREVRDHHRPIEPPACLILAGETTVTLQGDGTGGRNQELALSAAHALAGEADILVATLATDGTDGPTDAAGAIIDGETVGRGRRKDLDAVDHLRRNDAYPFLEATGELILTGPTNTNVNDLVCLLVTALSPSDPTP</sequence>
<keyword evidence="4" id="KW-0067">ATP-binding</keyword>
<dbReference type="InterPro" id="IPR025286">
    <property type="entry name" value="MOFRL_assoc_dom"/>
</dbReference>
<dbReference type="GO" id="GO:0005524">
    <property type="term" value="F:ATP binding"/>
    <property type="evidence" value="ECO:0007669"/>
    <property type="project" value="UniProtKB-KW"/>
</dbReference>
<dbReference type="GO" id="GO:0005737">
    <property type="term" value="C:cytoplasm"/>
    <property type="evidence" value="ECO:0007669"/>
    <property type="project" value="TreeGrafter"/>
</dbReference>
<proteinExistence type="predicted"/>
<dbReference type="Gene3D" id="3.40.1480.10">
    <property type="entry name" value="MOFRL domain"/>
    <property type="match status" value="1"/>
</dbReference>
<dbReference type="FunFam" id="3.40.50.10180:FF:000001">
    <property type="entry name" value="Glycerate kinase"/>
    <property type="match status" value="1"/>
</dbReference>
<evidence type="ECO:0000313" key="7">
    <source>
        <dbReference type="EMBL" id="QDG50379.1"/>
    </source>
</evidence>
<dbReference type="EMBL" id="CP041186">
    <property type="protein sequence ID" value="QDG50379.1"/>
    <property type="molecule type" value="Genomic_DNA"/>
</dbReference>
<dbReference type="PANTHER" id="PTHR12227">
    <property type="entry name" value="GLYCERATE KINASE"/>
    <property type="match status" value="1"/>
</dbReference>
<dbReference type="OrthoDB" id="9766552at2"/>
<evidence type="ECO:0000313" key="8">
    <source>
        <dbReference type="Proteomes" id="UP000315995"/>
    </source>
</evidence>
<dbReference type="InterPro" id="IPR038614">
    <property type="entry name" value="GK_N_sf"/>
</dbReference>
<dbReference type="PANTHER" id="PTHR12227:SF0">
    <property type="entry name" value="GLYCERATE KINASE"/>
    <property type="match status" value="1"/>
</dbReference>
<accession>A0A4Y6PQJ9</accession>
<evidence type="ECO:0000259" key="6">
    <source>
        <dbReference type="Pfam" id="PF13660"/>
    </source>
</evidence>
<keyword evidence="8" id="KW-1185">Reference proteome</keyword>
<dbReference type="GO" id="GO:0008887">
    <property type="term" value="F:glycerate kinase activity"/>
    <property type="evidence" value="ECO:0007669"/>
    <property type="project" value="InterPro"/>
</dbReference>
<dbReference type="Gene3D" id="3.40.50.10180">
    <property type="entry name" value="Glycerate kinase, MOFRL-like N-terminal domain"/>
    <property type="match status" value="1"/>
</dbReference>
<dbReference type="Proteomes" id="UP000315995">
    <property type="component" value="Chromosome"/>
</dbReference>